<accession>A0A3B0XQ55</accession>
<organism evidence="1">
    <name type="scientific">hydrothermal vent metagenome</name>
    <dbReference type="NCBI Taxonomy" id="652676"/>
    <lineage>
        <taxon>unclassified sequences</taxon>
        <taxon>metagenomes</taxon>
        <taxon>ecological metagenomes</taxon>
    </lineage>
</organism>
<dbReference type="AlphaFoldDB" id="A0A3B0XQ55"/>
<sequence>MGMATSFNETMKCKSLKLNTTNLEYWATKGLNQRMQELSSGLWCDGSASIIMSRLTQQPKFTSPLTVVEQGNAKRSGHWWIIANLEKENPSYKGPFGRNAFTIDIWGALERIRRGDKINTCVFKPAVALYNCGNNNKLKIHCTAHHPLL</sequence>
<dbReference type="EMBL" id="UOFI01000170">
    <property type="protein sequence ID" value="VAW69681.1"/>
    <property type="molecule type" value="Genomic_DNA"/>
</dbReference>
<proteinExistence type="predicted"/>
<evidence type="ECO:0000313" key="1">
    <source>
        <dbReference type="EMBL" id="VAW69681.1"/>
    </source>
</evidence>
<reference evidence="1" key="1">
    <citation type="submission" date="2018-06" db="EMBL/GenBank/DDBJ databases">
        <authorList>
            <person name="Zhirakovskaya E."/>
        </authorList>
    </citation>
    <scope>NUCLEOTIDE SEQUENCE</scope>
</reference>
<name>A0A3B0XQ55_9ZZZZ</name>
<gene>
    <name evidence="1" type="ORF">MNBD_GAMMA09-2684</name>
</gene>
<protein>
    <submittedName>
        <fullName evidence="1">Uncharacterized protein</fullName>
    </submittedName>
</protein>